<protein>
    <submittedName>
        <fullName evidence="1">Uncharacterized protein</fullName>
    </submittedName>
</protein>
<accession>F9WP54</accession>
<sequence length="213" mass="23257">MSARVSEVHQLFVDVIKGISESRLLRKYASVSNGDIRERIAAFANASENVVKGVEELGRKIAAVELNADKLDKGMLVENGRILGLRRQFNSLLEKAGVFLSASSDDNCFMSNSNDKRLLKVKPEAIRVLLECEVEAEGIRHGITKLDDDVAVSRSQLNDIGKRSVSMRGESASITTSANDVETAAGGVLEKTINLLEAVACDAKKNWVQLREI</sequence>
<reference evidence="1 2" key="1">
    <citation type="journal article" date="2012" name="Proc. Natl. Acad. Sci. U.S.A.">
        <title>Antigenic diversity is generated by distinct evolutionary mechanisms in African trypanosome species.</title>
        <authorList>
            <person name="Jackson A.P."/>
            <person name="Berry A."/>
            <person name="Aslett M."/>
            <person name="Allison H.C."/>
            <person name="Burton P."/>
            <person name="Vavrova-Anderson J."/>
            <person name="Brown R."/>
            <person name="Browne H."/>
            <person name="Corton N."/>
            <person name="Hauser H."/>
            <person name="Gamble J."/>
            <person name="Gilderthorp R."/>
            <person name="Marcello L."/>
            <person name="McQuillan J."/>
            <person name="Otto T.D."/>
            <person name="Quail M.A."/>
            <person name="Sanders M.J."/>
            <person name="van Tonder A."/>
            <person name="Ginger M.L."/>
            <person name="Field M.C."/>
            <person name="Barry J.D."/>
            <person name="Hertz-Fowler C."/>
            <person name="Berriman M."/>
        </authorList>
    </citation>
    <scope>NUCLEOTIDE SEQUENCE</scope>
    <source>
        <strain evidence="1 2">Y486</strain>
    </source>
</reference>
<proteinExistence type="predicted"/>
<dbReference type="Proteomes" id="UP000009027">
    <property type="component" value="Unassembled WGS sequence"/>
</dbReference>
<name>F9WP54_TRYVY</name>
<organism evidence="1 2">
    <name type="scientific">Trypanosoma vivax (strain Y486)</name>
    <dbReference type="NCBI Taxonomy" id="1055687"/>
    <lineage>
        <taxon>Eukaryota</taxon>
        <taxon>Discoba</taxon>
        <taxon>Euglenozoa</taxon>
        <taxon>Kinetoplastea</taxon>
        <taxon>Metakinetoplastina</taxon>
        <taxon>Trypanosomatida</taxon>
        <taxon>Trypanosomatidae</taxon>
        <taxon>Trypanosoma</taxon>
        <taxon>Duttonella</taxon>
    </lineage>
</organism>
<dbReference type="EMBL" id="CAEX01003171">
    <property type="protein sequence ID" value="CCD19328.1"/>
    <property type="molecule type" value="Genomic_DNA"/>
</dbReference>
<gene>
    <name evidence="1" type="ORF">TvY486_0020230</name>
</gene>
<evidence type="ECO:0000313" key="1">
    <source>
        <dbReference type="EMBL" id="CCD19328.1"/>
    </source>
</evidence>
<keyword evidence="2" id="KW-1185">Reference proteome</keyword>
<evidence type="ECO:0000313" key="2">
    <source>
        <dbReference type="Proteomes" id="UP000009027"/>
    </source>
</evidence>
<dbReference type="AlphaFoldDB" id="F9WP54"/>
<dbReference type="VEuPathDB" id="TriTrypDB:TvY486_0020230"/>